<keyword evidence="2" id="KW-0812">Transmembrane</keyword>
<dbReference type="OrthoDB" id="2538401at2759"/>
<feature type="transmembrane region" description="Helical" evidence="2">
    <location>
        <begin position="152"/>
        <end position="172"/>
    </location>
</feature>
<proteinExistence type="predicted"/>
<feature type="transmembrane region" description="Helical" evidence="2">
    <location>
        <begin position="45"/>
        <end position="63"/>
    </location>
</feature>
<dbReference type="PANTHER" id="PTHR42109:SF2">
    <property type="entry name" value="INTEGRAL MEMBRANE PROTEIN"/>
    <property type="match status" value="1"/>
</dbReference>
<feature type="transmembrane region" description="Helical" evidence="2">
    <location>
        <begin position="222"/>
        <end position="244"/>
    </location>
</feature>
<dbReference type="InParanoid" id="A0A1Y2E9G4"/>
<reference evidence="4 5" key="1">
    <citation type="submission" date="2016-07" db="EMBL/GenBank/DDBJ databases">
        <title>Pervasive Adenine N6-methylation of Active Genes in Fungi.</title>
        <authorList>
            <consortium name="DOE Joint Genome Institute"/>
            <person name="Mondo S.J."/>
            <person name="Dannebaum R.O."/>
            <person name="Kuo R.C."/>
            <person name="Labutti K."/>
            <person name="Haridas S."/>
            <person name="Kuo A."/>
            <person name="Salamov A."/>
            <person name="Ahrendt S.R."/>
            <person name="Lipzen A."/>
            <person name="Sullivan W."/>
            <person name="Andreopoulos W.B."/>
            <person name="Clum A."/>
            <person name="Lindquist E."/>
            <person name="Daum C."/>
            <person name="Ramamoorthy G.K."/>
            <person name="Gryganskyi A."/>
            <person name="Culley D."/>
            <person name="Magnuson J.K."/>
            <person name="James T.Y."/>
            <person name="O'Malley M.A."/>
            <person name="Stajich J.E."/>
            <person name="Spatafora J.W."/>
            <person name="Visel A."/>
            <person name="Grigoriev I.V."/>
        </authorList>
    </citation>
    <scope>NUCLEOTIDE SEQUENCE [LARGE SCALE GENOMIC DNA]</scope>
    <source>
        <strain evidence="4 5">62-1032</strain>
    </source>
</reference>
<feature type="transmembrane region" description="Helical" evidence="2">
    <location>
        <begin position="112"/>
        <end position="131"/>
    </location>
</feature>
<dbReference type="PANTHER" id="PTHR42109">
    <property type="entry name" value="UNPLACED GENOMIC SCAFFOLD UM_SCAF_CONTIG_1.265, WHOLE GENOME SHOTGUN SEQUENCE"/>
    <property type="match status" value="1"/>
</dbReference>
<dbReference type="Proteomes" id="UP000193467">
    <property type="component" value="Unassembled WGS sequence"/>
</dbReference>
<dbReference type="Pfam" id="PF24800">
    <property type="entry name" value="DUF7702"/>
    <property type="match status" value="1"/>
</dbReference>
<comment type="caution">
    <text evidence="4">The sequence shown here is derived from an EMBL/GenBank/DDBJ whole genome shotgun (WGS) entry which is preliminary data.</text>
</comment>
<dbReference type="InterPro" id="IPR056119">
    <property type="entry name" value="DUF7702"/>
</dbReference>
<evidence type="ECO:0000256" key="2">
    <source>
        <dbReference type="SAM" id="Phobius"/>
    </source>
</evidence>
<evidence type="ECO:0000256" key="1">
    <source>
        <dbReference type="SAM" id="MobiDB-lite"/>
    </source>
</evidence>
<keyword evidence="5" id="KW-1185">Reference proteome</keyword>
<feature type="transmembrane region" description="Helical" evidence="2">
    <location>
        <begin position="192"/>
        <end position="210"/>
    </location>
</feature>
<organism evidence="4 5">
    <name type="scientific">Leucosporidium creatinivorum</name>
    <dbReference type="NCBI Taxonomy" id="106004"/>
    <lineage>
        <taxon>Eukaryota</taxon>
        <taxon>Fungi</taxon>
        <taxon>Dikarya</taxon>
        <taxon>Basidiomycota</taxon>
        <taxon>Pucciniomycotina</taxon>
        <taxon>Microbotryomycetes</taxon>
        <taxon>Leucosporidiales</taxon>
        <taxon>Leucosporidium</taxon>
    </lineage>
</organism>
<dbReference type="EMBL" id="MCGR01000059">
    <property type="protein sequence ID" value="ORY68047.1"/>
    <property type="molecule type" value="Genomic_DNA"/>
</dbReference>
<keyword evidence="2" id="KW-0472">Membrane</keyword>
<protein>
    <recommendedName>
        <fullName evidence="3">DUF7702 domain-containing protein</fullName>
    </recommendedName>
</protein>
<sequence>MTCCSLLYSSPSHFNTPHRSSNTMADIFPAGLSLTGGFPLKGQDLAASIIFLIAYILLLPFAIWRNVKPASRTLILLRPCIFILARIVTWILRAIQAAQTDVNEGLMIGEQILLLCGFILLCEPLLSLVGYHIKRNTPPNPESRDLLHRALILLKLVLMVALILGIYAGSQISSVGNDAGKLSTLKSCRDANAIICLVITVACILVTLLAKARDNSLPGRATLMLVVAGAVLSIASAYKIYIYVKTPTPSITAVSGKVAFYFLSALPEFLVTALYLSVSLNAEFDIEEGRKREKIEKAMKKGTYTGGEGWEKQEQGLGGQHEMSRV</sequence>
<feature type="domain" description="DUF7702" evidence="3">
    <location>
        <begin position="48"/>
        <end position="281"/>
    </location>
</feature>
<name>A0A1Y2E9G4_9BASI</name>
<feature type="transmembrane region" description="Helical" evidence="2">
    <location>
        <begin position="259"/>
        <end position="282"/>
    </location>
</feature>
<feature type="region of interest" description="Disordered" evidence="1">
    <location>
        <begin position="305"/>
        <end position="326"/>
    </location>
</feature>
<dbReference type="AlphaFoldDB" id="A0A1Y2E9G4"/>
<gene>
    <name evidence="4" type="ORF">BCR35DRAFT_308242</name>
</gene>
<keyword evidence="2" id="KW-1133">Transmembrane helix</keyword>
<accession>A0A1Y2E9G4</accession>
<evidence type="ECO:0000313" key="5">
    <source>
        <dbReference type="Proteomes" id="UP000193467"/>
    </source>
</evidence>
<feature type="transmembrane region" description="Helical" evidence="2">
    <location>
        <begin position="75"/>
        <end position="92"/>
    </location>
</feature>
<evidence type="ECO:0000313" key="4">
    <source>
        <dbReference type="EMBL" id="ORY68047.1"/>
    </source>
</evidence>
<evidence type="ECO:0000259" key="3">
    <source>
        <dbReference type="Pfam" id="PF24800"/>
    </source>
</evidence>